<gene>
    <name evidence="1" type="ORF">A3D25_01190</name>
</gene>
<name>A0A1F5KJN4_9BACT</name>
<comment type="caution">
    <text evidence="1">The sequence shown here is derived from an EMBL/GenBank/DDBJ whole genome shotgun (WGS) entry which is preliminary data.</text>
</comment>
<evidence type="ECO:0000313" key="2">
    <source>
        <dbReference type="Proteomes" id="UP000177328"/>
    </source>
</evidence>
<dbReference type="EMBL" id="MFDD01000002">
    <property type="protein sequence ID" value="OGE41133.1"/>
    <property type="molecule type" value="Genomic_DNA"/>
</dbReference>
<sequence>MLPKVLIAIVVVALTGIFIFKIFSQPPSSPILNSSTINNSGPKFQTYNSDQMGISFDYDPAYQVTEDTEQAYSIRGNGDFRKNFTGYVRYEPPMFVAAVALTNKGSIDDAPLTIWEFDNPENISIDNWYKKYWYYPFMWGEFSSDRKSEVEPKLEASVSGHLTAGNVVSYQDKSPVYTYISAENKMYLIRRFTKPEDKLATKAFNSLKIKTIQP</sequence>
<organism evidence="1 2">
    <name type="scientific">Candidatus Daviesbacteria bacterium RIFCSPHIGHO2_02_FULL_43_12</name>
    <dbReference type="NCBI Taxonomy" id="1797776"/>
    <lineage>
        <taxon>Bacteria</taxon>
        <taxon>Candidatus Daviesiibacteriota</taxon>
    </lineage>
</organism>
<evidence type="ECO:0000313" key="1">
    <source>
        <dbReference type="EMBL" id="OGE41133.1"/>
    </source>
</evidence>
<dbReference type="Proteomes" id="UP000177328">
    <property type="component" value="Unassembled WGS sequence"/>
</dbReference>
<reference evidence="1 2" key="1">
    <citation type="journal article" date="2016" name="Nat. Commun.">
        <title>Thousands of microbial genomes shed light on interconnected biogeochemical processes in an aquifer system.</title>
        <authorList>
            <person name="Anantharaman K."/>
            <person name="Brown C.T."/>
            <person name="Hug L.A."/>
            <person name="Sharon I."/>
            <person name="Castelle C.J."/>
            <person name="Probst A.J."/>
            <person name="Thomas B.C."/>
            <person name="Singh A."/>
            <person name="Wilkins M.J."/>
            <person name="Karaoz U."/>
            <person name="Brodie E.L."/>
            <person name="Williams K.H."/>
            <person name="Hubbard S.S."/>
            <person name="Banfield J.F."/>
        </authorList>
    </citation>
    <scope>NUCLEOTIDE SEQUENCE [LARGE SCALE GENOMIC DNA]</scope>
</reference>
<proteinExistence type="predicted"/>
<dbReference type="AlphaFoldDB" id="A0A1F5KJN4"/>
<accession>A0A1F5KJN4</accession>
<protein>
    <submittedName>
        <fullName evidence="1">Uncharacterized protein</fullName>
    </submittedName>
</protein>